<comment type="caution">
    <text evidence="4">The sequence shown here is derived from an EMBL/GenBank/DDBJ whole genome shotgun (WGS) entry which is preliminary data.</text>
</comment>
<feature type="domain" description="TOD1/MUCI70 glycosyltransferase-like" evidence="3">
    <location>
        <begin position="82"/>
        <end position="238"/>
    </location>
</feature>
<protein>
    <submittedName>
        <fullName evidence="4">DUF616 domain-containing protein</fullName>
    </submittedName>
</protein>
<feature type="compositionally biased region" description="Basic and acidic residues" evidence="2">
    <location>
        <begin position="259"/>
        <end position="270"/>
    </location>
</feature>
<reference evidence="4" key="1">
    <citation type="submission" date="2020-11" db="EMBL/GenBank/DDBJ databases">
        <title>Nocardioides cynanchi sp. nov., isolated from soil of rhizosphere of Cynanchum wilfordii.</title>
        <authorList>
            <person name="Lee J.-S."/>
            <person name="Suh M.K."/>
            <person name="Kim J.-S."/>
        </authorList>
    </citation>
    <scope>NUCLEOTIDE SEQUENCE</scope>
    <source>
        <strain evidence="4">KCTC 19276</strain>
    </source>
</reference>
<keyword evidence="1" id="KW-0175">Coiled coil</keyword>
<feature type="coiled-coil region" evidence="1">
    <location>
        <begin position="315"/>
        <end position="342"/>
    </location>
</feature>
<organism evidence="4 5">
    <name type="scientific">Nocardioides agariphilus</name>
    <dbReference type="NCBI Taxonomy" id="433664"/>
    <lineage>
        <taxon>Bacteria</taxon>
        <taxon>Bacillati</taxon>
        <taxon>Actinomycetota</taxon>
        <taxon>Actinomycetes</taxon>
        <taxon>Propionibacteriales</taxon>
        <taxon>Nocardioidaceae</taxon>
        <taxon>Nocardioides</taxon>
    </lineage>
</organism>
<dbReference type="AlphaFoldDB" id="A0A930VNE4"/>
<evidence type="ECO:0000256" key="2">
    <source>
        <dbReference type="SAM" id="MobiDB-lite"/>
    </source>
</evidence>
<evidence type="ECO:0000256" key="1">
    <source>
        <dbReference type="SAM" id="Coils"/>
    </source>
</evidence>
<dbReference type="EMBL" id="JADKPO010000010">
    <property type="protein sequence ID" value="MBF4767945.1"/>
    <property type="molecule type" value="Genomic_DNA"/>
</dbReference>
<accession>A0A930VNE4</accession>
<evidence type="ECO:0000259" key="3">
    <source>
        <dbReference type="Pfam" id="PF04765"/>
    </source>
</evidence>
<proteinExistence type="predicted"/>
<name>A0A930VNE4_9ACTN</name>
<gene>
    <name evidence="4" type="ORF">ISU10_09220</name>
</gene>
<feature type="region of interest" description="Disordered" evidence="2">
    <location>
        <begin position="256"/>
        <end position="292"/>
    </location>
</feature>
<feature type="region of interest" description="Disordered" evidence="2">
    <location>
        <begin position="23"/>
        <end position="46"/>
    </location>
</feature>
<evidence type="ECO:0000313" key="5">
    <source>
        <dbReference type="Proteomes" id="UP000660668"/>
    </source>
</evidence>
<evidence type="ECO:0000313" key="4">
    <source>
        <dbReference type="EMBL" id="MBF4767945.1"/>
    </source>
</evidence>
<dbReference type="InterPro" id="IPR048354">
    <property type="entry name" value="TOD1_MUCI70_glycTrfase_dom"/>
</dbReference>
<dbReference type="RefSeq" id="WP_194696092.1">
    <property type="nucleotide sequence ID" value="NZ_JADKPO010000010.1"/>
</dbReference>
<dbReference type="Pfam" id="PF04765">
    <property type="entry name" value="TOD1_MUCI70"/>
    <property type="match status" value="1"/>
</dbReference>
<keyword evidence="5" id="KW-1185">Reference proteome</keyword>
<dbReference type="Proteomes" id="UP000660668">
    <property type="component" value="Unassembled WGS sequence"/>
</dbReference>
<feature type="compositionally biased region" description="Low complexity" evidence="2">
    <location>
        <begin position="273"/>
        <end position="290"/>
    </location>
</feature>
<sequence length="342" mass="38637">MAQHVARNVSQHVAEQVAELVAEHVARSQSQHSAETPKHARPRPRHASRMVVFTAVLDEKQPLREAPVAAESDADFVCLTNDPTLRSDTWQVVPVDLRMPTDPVRSERFLKIVGHPVLEGYDRSLWVDNAVELQAPPESFVDDWLEDADVAAPVHTFYRSLLEEAEASVERGKDDHLRVFEQLAHYLRAWPTAVEANPHWTALLARRRTPEVDAAMQTWWEHVLRYSRRDQISFGVAMAASDVRVGSVPLPNLRSPVHRWPDGRATRAEEAVSEASPAPQPEAPAGGEVAVTDPMRLRAEIEAVLEEDKDPHAWVWDLEARMTAATENVRRLRDQIQRHRSS</sequence>